<name>A0ABW0QVX8_9BACL</name>
<evidence type="ECO:0000256" key="4">
    <source>
        <dbReference type="ARBA" id="ARBA00022989"/>
    </source>
</evidence>
<dbReference type="RefSeq" id="WP_378110420.1">
    <property type="nucleotide sequence ID" value="NZ_JBHSNC010000010.1"/>
</dbReference>
<reference evidence="8" key="1">
    <citation type="journal article" date="2019" name="Int. J. Syst. Evol. Microbiol.">
        <title>The Global Catalogue of Microorganisms (GCM) 10K type strain sequencing project: providing services to taxonomists for standard genome sequencing and annotation.</title>
        <authorList>
            <consortium name="The Broad Institute Genomics Platform"/>
            <consortium name="The Broad Institute Genome Sequencing Center for Infectious Disease"/>
            <person name="Wu L."/>
            <person name="Ma J."/>
        </authorList>
    </citation>
    <scope>NUCLEOTIDE SEQUENCE [LARGE SCALE GENOMIC DNA]</scope>
    <source>
        <strain evidence="8">CGMCC 1.18578</strain>
    </source>
</reference>
<sequence length="544" mass="58248">MKKDTLLKSTLILAAAALVARALGIFQRVPLDYLLHNEGNVYFNSANNLYLLLLMVATAGIPSAISKMVSERYALGKIDEAQQVYRAALLFGAIAGVIITLGMIGLAPFIANSILDMPDAAASVRAIAPSLLLFPVIAMIRGYFQGRQFMTAGAISQIVEQFARVIAAVAIAYAVYSANPLNDKGIASGAVLGSVFGSVAAFIVMLYYARRLKGIDRTQPRQGGDPSRKLRLKAIYRELFNLSIPIVMTSVTVQLLFTMDTYMVIPLSKGHFDYDKVVHWAAVLGMNAQSIAGIPVVLAIALCQSIIPIISSAHATGDQERVGKQASMAVRIALYSGMPVILLLGVGAYSVNGLLFESPVGSPIVAILTLGTIFQIGMMVTNSILLGIGQPKKATMHAMTGILIKVILSFALAPLFGVYGIVAATTVCFVWALTFNILSLKKRTQIQIIGNRWTGFLLTTGIVAAVLALLEWIVLAILQGTVPDKIAFFFSCAVMGCAIAVLYPALLVLLRVVTAEEIAGYPRPVRKLLSPFLKLLAARQSSRA</sequence>
<evidence type="ECO:0000256" key="6">
    <source>
        <dbReference type="SAM" id="Phobius"/>
    </source>
</evidence>
<dbReference type="EMBL" id="JBHSNC010000010">
    <property type="protein sequence ID" value="MFC5528578.1"/>
    <property type="molecule type" value="Genomic_DNA"/>
</dbReference>
<feature type="transmembrane region" description="Helical" evidence="6">
    <location>
        <begin position="328"/>
        <end position="351"/>
    </location>
</feature>
<organism evidence="7 8">
    <name type="scientific">Cohnella yongneupensis</name>
    <dbReference type="NCBI Taxonomy" id="425006"/>
    <lineage>
        <taxon>Bacteria</taxon>
        <taxon>Bacillati</taxon>
        <taxon>Bacillota</taxon>
        <taxon>Bacilli</taxon>
        <taxon>Bacillales</taxon>
        <taxon>Paenibacillaceae</taxon>
        <taxon>Cohnella</taxon>
    </lineage>
</organism>
<evidence type="ECO:0000256" key="3">
    <source>
        <dbReference type="ARBA" id="ARBA00022692"/>
    </source>
</evidence>
<keyword evidence="8" id="KW-1185">Reference proteome</keyword>
<feature type="transmembrane region" description="Helical" evidence="6">
    <location>
        <begin position="394"/>
        <end position="412"/>
    </location>
</feature>
<comment type="caution">
    <text evidence="7">The sequence shown here is derived from an EMBL/GenBank/DDBJ whole genome shotgun (WGS) entry which is preliminary data.</text>
</comment>
<feature type="transmembrane region" description="Helical" evidence="6">
    <location>
        <begin position="48"/>
        <end position="66"/>
    </location>
</feature>
<protein>
    <submittedName>
        <fullName evidence="7">Oligosaccharide flippase family protein</fullName>
    </submittedName>
</protein>
<feature type="transmembrane region" description="Helical" evidence="6">
    <location>
        <begin position="277"/>
        <end position="307"/>
    </location>
</feature>
<dbReference type="CDD" id="cd13124">
    <property type="entry name" value="MATE_SpoVB_like"/>
    <property type="match status" value="1"/>
</dbReference>
<dbReference type="PIRSF" id="PIRSF038958">
    <property type="entry name" value="PG_synth_SpoVB"/>
    <property type="match status" value="1"/>
</dbReference>
<keyword evidence="5 6" id="KW-0472">Membrane</keyword>
<keyword evidence="4 6" id="KW-1133">Transmembrane helix</keyword>
<dbReference type="InterPro" id="IPR002797">
    <property type="entry name" value="Polysacc_synth"/>
</dbReference>
<dbReference type="Pfam" id="PF01943">
    <property type="entry name" value="Polysacc_synt"/>
    <property type="match status" value="1"/>
</dbReference>
<feature type="transmembrane region" description="Helical" evidence="6">
    <location>
        <begin position="486"/>
        <end position="513"/>
    </location>
</feature>
<feature type="transmembrane region" description="Helical" evidence="6">
    <location>
        <begin position="122"/>
        <end position="140"/>
    </location>
</feature>
<evidence type="ECO:0000256" key="5">
    <source>
        <dbReference type="ARBA" id="ARBA00023136"/>
    </source>
</evidence>
<feature type="transmembrane region" description="Helical" evidence="6">
    <location>
        <begin position="418"/>
        <end position="440"/>
    </location>
</feature>
<evidence type="ECO:0000256" key="1">
    <source>
        <dbReference type="ARBA" id="ARBA00004651"/>
    </source>
</evidence>
<feature type="transmembrane region" description="Helical" evidence="6">
    <location>
        <begin position="185"/>
        <end position="209"/>
    </location>
</feature>
<feature type="transmembrane region" description="Helical" evidence="6">
    <location>
        <begin position="452"/>
        <end position="474"/>
    </location>
</feature>
<dbReference type="InterPro" id="IPR050833">
    <property type="entry name" value="Poly_Biosynth_Transport"/>
</dbReference>
<dbReference type="InterPro" id="IPR024923">
    <property type="entry name" value="PG_synth_SpoVB"/>
</dbReference>
<dbReference type="PANTHER" id="PTHR30250">
    <property type="entry name" value="PST FAMILY PREDICTED COLANIC ACID TRANSPORTER"/>
    <property type="match status" value="1"/>
</dbReference>
<proteinExistence type="predicted"/>
<comment type="subcellular location">
    <subcellularLocation>
        <location evidence="1">Cell membrane</location>
        <topology evidence="1">Multi-pass membrane protein</topology>
    </subcellularLocation>
</comment>
<feature type="transmembrane region" description="Helical" evidence="6">
    <location>
        <begin position="363"/>
        <end position="387"/>
    </location>
</feature>
<keyword evidence="3 6" id="KW-0812">Transmembrane</keyword>
<accession>A0ABW0QVX8</accession>
<dbReference type="PANTHER" id="PTHR30250:SF21">
    <property type="entry name" value="LIPID II FLIPPASE MURJ"/>
    <property type="match status" value="1"/>
</dbReference>
<dbReference type="Proteomes" id="UP001596108">
    <property type="component" value="Unassembled WGS sequence"/>
</dbReference>
<keyword evidence="2" id="KW-1003">Cell membrane</keyword>
<feature type="transmembrane region" description="Helical" evidence="6">
    <location>
        <begin position="87"/>
        <end position="110"/>
    </location>
</feature>
<feature type="transmembrane region" description="Helical" evidence="6">
    <location>
        <begin position="239"/>
        <end position="257"/>
    </location>
</feature>
<evidence type="ECO:0000313" key="8">
    <source>
        <dbReference type="Proteomes" id="UP001596108"/>
    </source>
</evidence>
<gene>
    <name evidence="7" type="ORF">ACFPQ4_03805</name>
</gene>
<evidence type="ECO:0000313" key="7">
    <source>
        <dbReference type="EMBL" id="MFC5528578.1"/>
    </source>
</evidence>
<evidence type="ECO:0000256" key="2">
    <source>
        <dbReference type="ARBA" id="ARBA00022475"/>
    </source>
</evidence>
<feature type="transmembrane region" description="Helical" evidence="6">
    <location>
        <begin position="161"/>
        <end position="179"/>
    </location>
</feature>